<reference evidence="5" key="1">
    <citation type="journal article" date="2019" name="Int. J. Syst. Evol. Microbiol.">
        <title>The Global Catalogue of Microorganisms (GCM) 10K type strain sequencing project: providing services to taxonomists for standard genome sequencing and annotation.</title>
        <authorList>
            <consortium name="The Broad Institute Genomics Platform"/>
            <consortium name="The Broad Institute Genome Sequencing Center for Infectious Disease"/>
            <person name="Wu L."/>
            <person name="Ma J."/>
        </authorList>
    </citation>
    <scope>NUCLEOTIDE SEQUENCE [LARGE SCALE GENOMIC DNA]</scope>
    <source>
        <strain evidence="5">CCUG 53762</strain>
    </source>
</reference>
<evidence type="ECO:0000256" key="3">
    <source>
        <dbReference type="SAM" id="SignalP"/>
    </source>
</evidence>
<feature type="region of interest" description="Disordered" evidence="2">
    <location>
        <begin position="757"/>
        <end position="788"/>
    </location>
</feature>
<dbReference type="InterPro" id="IPR011990">
    <property type="entry name" value="TPR-like_helical_dom_sf"/>
</dbReference>
<dbReference type="SMART" id="SM00028">
    <property type="entry name" value="TPR"/>
    <property type="match status" value="4"/>
</dbReference>
<gene>
    <name evidence="4" type="ORF">ACFSAH_06340</name>
</gene>
<evidence type="ECO:0000313" key="4">
    <source>
        <dbReference type="EMBL" id="MFD1629491.1"/>
    </source>
</evidence>
<feature type="signal peptide" evidence="3">
    <location>
        <begin position="1"/>
        <end position="22"/>
    </location>
</feature>
<dbReference type="PROSITE" id="PS50005">
    <property type="entry name" value="TPR"/>
    <property type="match status" value="1"/>
</dbReference>
<dbReference type="PROSITE" id="PS51257">
    <property type="entry name" value="PROKAR_LIPOPROTEIN"/>
    <property type="match status" value="1"/>
</dbReference>
<protein>
    <submittedName>
        <fullName evidence="4">Tetratricopeptide repeat protein</fullName>
    </submittedName>
</protein>
<keyword evidence="1" id="KW-0802">TPR repeat</keyword>
<dbReference type="EMBL" id="JBHUDG010000005">
    <property type="protein sequence ID" value="MFD1629491.1"/>
    <property type="molecule type" value="Genomic_DNA"/>
</dbReference>
<dbReference type="RefSeq" id="WP_379661872.1">
    <property type="nucleotide sequence ID" value="NZ_JBHUDG010000005.1"/>
</dbReference>
<dbReference type="Gene3D" id="1.25.40.10">
    <property type="entry name" value="Tetratricopeptide repeat domain"/>
    <property type="match status" value="4"/>
</dbReference>
<accession>A0ABW4I9P1</accession>
<dbReference type="Pfam" id="PF13181">
    <property type="entry name" value="TPR_8"/>
    <property type="match status" value="1"/>
</dbReference>
<proteinExistence type="predicted"/>
<dbReference type="Proteomes" id="UP001597118">
    <property type="component" value="Unassembled WGS sequence"/>
</dbReference>
<sequence length="937" mass="106413">MKVFKKSSISYILLVFTGLLLAACASKKKSDKKVSFMKNLTAHYNIYYNASVLLQSAEDEVRDAYKDDFNRRLEIFIVPNQNNADAGSDKLNEVIAKANRIALEKYESNWVDDAFLLLAKAEYYKTNFFNAAEYFSYVSQNFPKDQANTVDALVWHARSLFALDKNKEADSVLQRAYQMNVKRHRSELNAALANSYLLQNKLPEAETHLRKAISFSKNRYSKIRWSYILAQIQEAKGDIESAYSSYGKVVKSNASFEMSFNANLSQIRLKESANGAQFDKIATLHKMLKEDKNKEFKDQIFYQIGAAYEDKGKLDEAISFYQVAAHTEPGSQQQKALSYLRLAEINFDTLRNYSQAQLYYDSTLQTLPKEYPSYKNVSLMAQNLQYLADRLTIITHERELLTLADMSEADREDFVKQKIKEETIVASTNDNTSNIPGFNPTSNSLQTKSSGTFYFDNTTAISQGINEFKKKWGDRKLADNWRISAGVSNASVDHNIAGATVPLNLPQNNTANIDSLRANFLKQVPTTQAQKDISLNKIKNARYEIAMFYKEQLNDNEAATQELEQALSDYKLPDPKVAEIYYQLYRLYSEINTNKSDFYRQQLIKHFPESVYAKTLINPDFGKEKEAEERRLSNQYESIYNLVQGKQYKDAISQISGMESRLQSFPQQASRFAYLKALAIGYTEKPGVFVNELQNIQKRYPDDTLINGQIKKQLAFIENNKNAFYNRSTALISYDPNEIIPPLVKNKVNDKPVVVPDVPKEKQTPAPKALPAAKETQLAGKETPKTAETPLKTLEQATENIPAVEEVKAVKEPEKPKLINFSNNIRIRHAIVIDVKNVTINVAKPFAALTKHFYSNFAPGSVNLTIRTIDSSDKLIIVKGPFLNKDQAEKALAEISPSLAEILGLKKGEYETFVISDPNLLLINNTESLNQYLNFIK</sequence>
<comment type="caution">
    <text evidence="4">The sequence shown here is derived from an EMBL/GenBank/DDBJ whole genome shotgun (WGS) entry which is preliminary data.</text>
</comment>
<evidence type="ECO:0000313" key="5">
    <source>
        <dbReference type="Proteomes" id="UP001597118"/>
    </source>
</evidence>
<feature type="repeat" description="TPR" evidence="1">
    <location>
        <begin position="298"/>
        <end position="331"/>
    </location>
</feature>
<dbReference type="SUPFAM" id="SSF48452">
    <property type="entry name" value="TPR-like"/>
    <property type="match status" value="1"/>
</dbReference>
<feature type="chain" id="PRO_5046361641" evidence="3">
    <location>
        <begin position="23"/>
        <end position="937"/>
    </location>
</feature>
<keyword evidence="5" id="KW-1185">Reference proteome</keyword>
<dbReference type="InterPro" id="IPR019734">
    <property type="entry name" value="TPR_rpt"/>
</dbReference>
<evidence type="ECO:0000256" key="1">
    <source>
        <dbReference type="PROSITE-ProRule" id="PRU00339"/>
    </source>
</evidence>
<evidence type="ECO:0000256" key="2">
    <source>
        <dbReference type="SAM" id="MobiDB-lite"/>
    </source>
</evidence>
<organism evidence="4 5">
    <name type="scientific">Pseudopedobacter beijingensis</name>
    <dbReference type="NCBI Taxonomy" id="1207056"/>
    <lineage>
        <taxon>Bacteria</taxon>
        <taxon>Pseudomonadati</taxon>
        <taxon>Bacteroidota</taxon>
        <taxon>Sphingobacteriia</taxon>
        <taxon>Sphingobacteriales</taxon>
        <taxon>Sphingobacteriaceae</taxon>
        <taxon>Pseudopedobacter</taxon>
    </lineage>
</organism>
<keyword evidence="3" id="KW-0732">Signal</keyword>
<name>A0ABW4I9P1_9SPHI</name>